<dbReference type="AlphaFoldDB" id="A0A7H8QXK8"/>
<dbReference type="OrthoDB" id="2117718at2759"/>
<dbReference type="KEGG" id="trg:TRUGW13939_05968"/>
<proteinExistence type="predicted"/>
<sequence>MGSISQLPRHKQICWSASVETSRPVAISAADDHQKTRDEIAYQRANASIPQPGTSPGEQDISFYPMLSERMFVDRLQQFHEALVKATVNIVHRWWEDKDSDFPSRMPLESQFEETLQWIDLQSKQKSMPAFADCLGLWRPDFLLIESQSSEVGAGFKVCEINSRSPNNAIIHTAYKHAIMQELLGPKSMIVPAGKSDTMVDGFLNHFDMALPIHIIRGRDTLDRKEFALLVEGKTGLRPRLINMTDLQLRPDPSSATGLSPYWVSLDLEPEKIHQAIMSLFPDEFSSLSQEMLRHLAKLSVNDFRAIAFVNDQRFLGIILQELNNLVEKHKVLTPEQEQILREGIVPTFIPGSQDLQEILQKSQKEGRSMKNDFIFKAARSSRGKGHLLGDEISEEEWEAILLGMQDPKVRADTTSYVLQPYVRQPMFDIAVNKSRMTTGNHIVGTYYATNGCFAGMGPWRAGTGKICNVYGSGCTLVTSVTTVDTLYHKTPFPVMENSTSHPLQICLSASKESSKLVSASKASYKDRKHAEEIYLSVVLKYTSGLAHLPYELRFMSPNPILVSQQFLDEIKEFHQALTLALNHIVRRWFSDKEAAFPTRMPLEPHEEELLQWVSEQNKKNAMHFYEGHQGNWRPDLLLPLDGQESFKICEINAKYPFNGIDLAGLFYQALANPDIKLPFLDPAADGDRLFDSIFAMFNPDQPIHFLQSKAFIETRKNVMTAFMDFAERRTAMRPRAVTPEELRLVRDPTSKTGFALYCTSDLLGSLPSVQQNGETLEKVSQVGLQLMGNEFQPLDPEIRHHLGLYGVNDVRSMLLVQDKRLLGILHQELDGLVKKHDVLTEEQAELLRRRVIPTIIPGSKELQQLLSQYRNGTISKDHYLLKPVRGSRGEGIVFGDELNDFEWEAILNDLQNPVIFPERKLYVIQPVVTQVEKELFLDEEVGQQRCQLVGSYHAVNGEFVGLGAWRVVNSSQRTCNMATGRAWKLGSVVLRE</sequence>
<organism evidence="1 2">
    <name type="scientific">Talaromyces rugulosus</name>
    <name type="common">Penicillium rugulosum</name>
    <dbReference type="NCBI Taxonomy" id="121627"/>
    <lineage>
        <taxon>Eukaryota</taxon>
        <taxon>Fungi</taxon>
        <taxon>Dikarya</taxon>
        <taxon>Ascomycota</taxon>
        <taxon>Pezizomycotina</taxon>
        <taxon>Eurotiomycetes</taxon>
        <taxon>Eurotiomycetidae</taxon>
        <taxon>Eurotiales</taxon>
        <taxon>Trichocomaceae</taxon>
        <taxon>Talaromyces</taxon>
        <taxon>Talaromyces sect. Islandici</taxon>
    </lineage>
</organism>
<dbReference type="SUPFAM" id="SSF56059">
    <property type="entry name" value="Glutathione synthetase ATP-binding domain-like"/>
    <property type="match status" value="2"/>
</dbReference>
<evidence type="ECO:0000313" key="2">
    <source>
        <dbReference type="Proteomes" id="UP000509510"/>
    </source>
</evidence>
<protein>
    <submittedName>
        <fullName evidence="1">Uncharacterized protein</fullName>
    </submittedName>
</protein>
<gene>
    <name evidence="1" type="ORF">TRUGW13939_05968</name>
</gene>
<accession>A0A7H8QXK8</accession>
<reference evidence="2" key="1">
    <citation type="submission" date="2020-06" db="EMBL/GenBank/DDBJ databases">
        <title>A chromosome-scale genome assembly of Talaromyces rugulosus W13939.</title>
        <authorList>
            <person name="Wang B."/>
            <person name="Guo L."/>
            <person name="Ye K."/>
            <person name="Wang L."/>
        </authorList>
    </citation>
    <scope>NUCLEOTIDE SEQUENCE [LARGE SCALE GENOMIC DNA]</scope>
    <source>
        <strain evidence="2">W13939</strain>
    </source>
</reference>
<name>A0A7H8QXK8_TALRU</name>
<dbReference type="GeneID" id="55993464"/>
<keyword evidence="2" id="KW-1185">Reference proteome</keyword>
<dbReference type="Proteomes" id="UP000509510">
    <property type="component" value="Chromosome III"/>
</dbReference>
<dbReference type="EMBL" id="CP055900">
    <property type="protein sequence ID" value="QKX58840.1"/>
    <property type="molecule type" value="Genomic_DNA"/>
</dbReference>
<evidence type="ECO:0000313" key="1">
    <source>
        <dbReference type="EMBL" id="QKX58840.1"/>
    </source>
</evidence>
<dbReference type="RefSeq" id="XP_035345018.1">
    <property type="nucleotide sequence ID" value="XM_035489125.1"/>
</dbReference>